<evidence type="ECO:0000313" key="1">
    <source>
        <dbReference type="EMBL" id="CAG2240769.1"/>
    </source>
</evidence>
<evidence type="ECO:0000313" key="2">
    <source>
        <dbReference type="Proteomes" id="UP000683360"/>
    </source>
</evidence>
<dbReference type="OrthoDB" id="10469822at2759"/>
<name>A0A8S3U4E5_MYTED</name>
<protein>
    <submittedName>
        <fullName evidence="1">Uncharacterized protein</fullName>
    </submittedName>
</protein>
<proteinExistence type="predicted"/>
<dbReference type="PANTHER" id="PTHR47526">
    <property type="entry name" value="ATP-DEPENDENT DNA HELICASE"/>
    <property type="match status" value="1"/>
</dbReference>
<keyword evidence="2" id="KW-1185">Reference proteome</keyword>
<dbReference type="EMBL" id="CAJPWZ010002572">
    <property type="protein sequence ID" value="CAG2240769.1"/>
    <property type="molecule type" value="Genomic_DNA"/>
</dbReference>
<comment type="caution">
    <text evidence="1">The sequence shown here is derived from an EMBL/GenBank/DDBJ whole genome shotgun (WGS) entry which is preliminary data.</text>
</comment>
<gene>
    <name evidence="1" type="ORF">MEDL_53008</name>
</gene>
<accession>A0A8S3U4E5</accession>
<sequence length="192" mass="22352">MDDKITSDNDGKSKFSTYYHSLPNDAKNRYSTKLFYDAGTKSLPDPYVLTEKWSTDPNTWPDLTFGDIYLYLIDTPSIFTKESMKAYKSLEAYKNPQNSSNQFITVSDFFAAQSGLQNGIDESRHETNDLRHDVDKKFMVLTSQVQQMFDSLQHQIPQKKTNQSDEIVQKYQELSEDYTALQKRFDVYKLTK</sequence>
<dbReference type="AlphaFoldDB" id="A0A8S3U4E5"/>
<organism evidence="1 2">
    <name type="scientific">Mytilus edulis</name>
    <name type="common">Blue mussel</name>
    <dbReference type="NCBI Taxonomy" id="6550"/>
    <lineage>
        <taxon>Eukaryota</taxon>
        <taxon>Metazoa</taxon>
        <taxon>Spiralia</taxon>
        <taxon>Lophotrochozoa</taxon>
        <taxon>Mollusca</taxon>
        <taxon>Bivalvia</taxon>
        <taxon>Autobranchia</taxon>
        <taxon>Pteriomorphia</taxon>
        <taxon>Mytilida</taxon>
        <taxon>Mytiloidea</taxon>
        <taxon>Mytilidae</taxon>
        <taxon>Mytilinae</taxon>
        <taxon>Mytilus</taxon>
    </lineage>
</organism>
<reference evidence="1" key="1">
    <citation type="submission" date="2021-03" db="EMBL/GenBank/DDBJ databases">
        <authorList>
            <person name="Bekaert M."/>
        </authorList>
    </citation>
    <scope>NUCLEOTIDE SEQUENCE</scope>
</reference>
<dbReference type="Proteomes" id="UP000683360">
    <property type="component" value="Unassembled WGS sequence"/>
</dbReference>